<dbReference type="Proteomes" id="UP000824160">
    <property type="component" value="Unassembled WGS sequence"/>
</dbReference>
<protein>
    <submittedName>
        <fullName evidence="2">Methyltransferase</fullName>
    </submittedName>
</protein>
<feature type="domain" description="Methyltransferase" evidence="1">
    <location>
        <begin position="56"/>
        <end position="183"/>
    </location>
</feature>
<dbReference type="GO" id="GO:0032259">
    <property type="term" value="P:methylation"/>
    <property type="evidence" value="ECO:0007669"/>
    <property type="project" value="UniProtKB-KW"/>
</dbReference>
<gene>
    <name evidence="2" type="ORF">IAC43_01425</name>
</gene>
<comment type="caution">
    <text evidence="2">The sequence shown here is derived from an EMBL/GenBank/DDBJ whole genome shotgun (WGS) entry which is preliminary data.</text>
</comment>
<keyword evidence="2" id="KW-0489">Methyltransferase</keyword>
<proteinExistence type="predicted"/>
<dbReference type="EMBL" id="DVLW01000037">
    <property type="protein sequence ID" value="HIT93821.1"/>
    <property type="molecule type" value="Genomic_DNA"/>
</dbReference>
<dbReference type="Pfam" id="PF13847">
    <property type="entry name" value="Methyltransf_31"/>
    <property type="match status" value="1"/>
</dbReference>
<dbReference type="SUPFAM" id="SSF53335">
    <property type="entry name" value="S-adenosyl-L-methionine-dependent methyltransferases"/>
    <property type="match status" value="1"/>
</dbReference>
<reference evidence="2" key="1">
    <citation type="submission" date="2020-10" db="EMBL/GenBank/DDBJ databases">
        <authorList>
            <person name="Gilroy R."/>
        </authorList>
    </citation>
    <scope>NUCLEOTIDE SEQUENCE</scope>
    <source>
        <strain evidence="2">ChiBcec7-5410</strain>
    </source>
</reference>
<sequence>MTREDTQTPISSLPYRLEKLGNTLFLAVSDEHRFGSDAFLLADFAGQSLRHKDYAVDLGTGCGIIAFLLYKNQRPTKMWGIDIQPQAIDQFRFSVDYSIQQGEDISDILQAECCDLKNIKSCLPAGKFDLVTCNPPYKTGGTGILSADPAHQIARHELLCSIDDVCAAAAWLLKSGGRLCLCQRPERLCDTLGAMRAHHIEPKRLRFVAKNENTNPWLFLVEGKKDAKSYMDVLPTLIFDQQTAARLTHYGDYE</sequence>
<evidence type="ECO:0000313" key="3">
    <source>
        <dbReference type="Proteomes" id="UP000824160"/>
    </source>
</evidence>
<reference evidence="2" key="2">
    <citation type="journal article" date="2021" name="PeerJ">
        <title>Extensive microbial diversity within the chicken gut microbiome revealed by metagenomics and culture.</title>
        <authorList>
            <person name="Gilroy R."/>
            <person name="Ravi A."/>
            <person name="Getino M."/>
            <person name="Pursley I."/>
            <person name="Horton D.L."/>
            <person name="Alikhan N.F."/>
            <person name="Baker D."/>
            <person name="Gharbi K."/>
            <person name="Hall N."/>
            <person name="Watson M."/>
            <person name="Adriaenssens E.M."/>
            <person name="Foster-Nyarko E."/>
            <person name="Jarju S."/>
            <person name="Secka A."/>
            <person name="Antonio M."/>
            <person name="Oren A."/>
            <person name="Chaudhuri R.R."/>
            <person name="La Ragione R."/>
            <person name="Hildebrand F."/>
            <person name="Pallen M.J."/>
        </authorList>
    </citation>
    <scope>NUCLEOTIDE SEQUENCE</scope>
    <source>
        <strain evidence="2">ChiBcec7-5410</strain>
    </source>
</reference>
<keyword evidence="2" id="KW-0808">Transferase</keyword>
<dbReference type="InterPro" id="IPR050210">
    <property type="entry name" value="tRNA_Adenine-N(6)_MTase"/>
</dbReference>
<dbReference type="PANTHER" id="PTHR47739">
    <property type="entry name" value="TRNA1(VAL) (ADENINE(37)-N6)-METHYLTRANSFERASE"/>
    <property type="match status" value="1"/>
</dbReference>
<dbReference type="InterPro" id="IPR025714">
    <property type="entry name" value="Methyltranfer_dom"/>
</dbReference>
<accession>A0A9D1KRU7</accession>
<name>A0A9D1KRU7_9FIRM</name>
<dbReference type="CDD" id="cd02440">
    <property type="entry name" value="AdoMet_MTases"/>
    <property type="match status" value="1"/>
</dbReference>
<organism evidence="2 3">
    <name type="scientific">Candidatus Faecivivens stercoripullorum</name>
    <dbReference type="NCBI Taxonomy" id="2840805"/>
    <lineage>
        <taxon>Bacteria</taxon>
        <taxon>Bacillati</taxon>
        <taxon>Bacillota</taxon>
        <taxon>Clostridia</taxon>
        <taxon>Eubacteriales</taxon>
        <taxon>Oscillospiraceae</taxon>
        <taxon>Oscillospiraceae incertae sedis</taxon>
        <taxon>Candidatus Faecivivens</taxon>
    </lineage>
</organism>
<dbReference type="InterPro" id="IPR029063">
    <property type="entry name" value="SAM-dependent_MTases_sf"/>
</dbReference>
<evidence type="ECO:0000313" key="2">
    <source>
        <dbReference type="EMBL" id="HIT93821.1"/>
    </source>
</evidence>
<evidence type="ECO:0000259" key="1">
    <source>
        <dbReference type="Pfam" id="PF13847"/>
    </source>
</evidence>
<dbReference type="PANTHER" id="PTHR47739:SF1">
    <property type="entry name" value="TRNA1(VAL) (ADENINE(37)-N6)-METHYLTRANSFERASE"/>
    <property type="match status" value="1"/>
</dbReference>
<dbReference type="AlphaFoldDB" id="A0A9D1KRU7"/>
<dbReference type="Gene3D" id="3.40.50.150">
    <property type="entry name" value="Vaccinia Virus protein VP39"/>
    <property type="match status" value="1"/>
</dbReference>
<dbReference type="GO" id="GO:0008168">
    <property type="term" value="F:methyltransferase activity"/>
    <property type="evidence" value="ECO:0007669"/>
    <property type="project" value="UniProtKB-KW"/>
</dbReference>